<evidence type="ECO:0000256" key="1">
    <source>
        <dbReference type="ARBA" id="ARBA00022536"/>
    </source>
</evidence>
<feature type="domain" description="Fibronectin type-III" evidence="9">
    <location>
        <begin position="753"/>
        <end position="840"/>
    </location>
</feature>
<dbReference type="PROSITE" id="PS51034">
    <property type="entry name" value="ZP_2"/>
    <property type="match status" value="1"/>
</dbReference>
<dbReference type="PROSITE" id="PS50024">
    <property type="entry name" value="SEA"/>
    <property type="match status" value="2"/>
</dbReference>
<keyword evidence="2" id="KW-0732">Signal</keyword>
<evidence type="ECO:0000259" key="8">
    <source>
        <dbReference type="PROSITE" id="PS50026"/>
    </source>
</evidence>
<dbReference type="PROSITE" id="PS51041">
    <property type="entry name" value="EMI"/>
    <property type="match status" value="1"/>
</dbReference>
<dbReference type="Pfam" id="PF00095">
    <property type="entry name" value="WAP"/>
    <property type="match status" value="1"/>
</dbReference>
<keyword evidence="12" id="KW-1185">Reference proteome</keyword>
<dbReference type="Pfam" id="PF23344">
    <property type="entry name" value="ZP-N"/>
    <property type="match status" value="1"/>
</dbReference>
<feature type="domain" description="EMI" evidence="11">
    <location>
        <begin position="29"/>
        <end position="102"/>
    </location>
</feature>
<dbReference type="SMART" id="SM00181">
    <property type="entry name" value="EGF"/>
    <property type="match status" value="2"/>
</dbReference>
<dbReference type="Gene3D" id="2.10.25.10">
    <property type="entry name" value="Laminin"/>
    <property type="match status" value="2"/>
</dbReference>
<dbReference type="InterPro" id="IPR036645">
    <property type="entry name" value="Elafin-like_sf"/>
</dbReference>
<dbReference type="InterPro" id="IPR003961">
    <property type="entry name" value="FN3_dom"/>
</dbReference>
<evidence type="ECO:0000259" key="10">
    <source>
        <dbReference type="PROSITE" id="PS51034"/>
    </source>
</evidence>
<feature type="transmembrane region" description="Helical" evidence="6">
    <location>
        <begin position="1405"/>
        <end position="1428"/>
    </location>
</feature>
<evidence type="ECO:0000256" key="4">
    <source>
        <dbReference type="ARBA" id="ARBA00023157"/>
    </source>
</evidence>
<feature type="domain" description="SEA" evidence="7">
    <location>
        <begin position="383"/>
        <end position="497"/>
    </location>
</feature>
<dbReference type="Pfam" id="PF07645">
    <property type="entry name" value="EGF_CA"/>
    <property type="match status" value="2"/>
</dbReference>
<dbReference type="Gene3D" id="2.60.40.3210">
    <property type="entry name" value="Zona pellucida, ZP-N domain"/>
    <property type="match status" value="1"/>
</dbReference>
<dbReference type="PROSITE" id="PS00010">
    <property type="entry name" value="ASX_HYDROXYL"/>
    <property type="match status" value="2"/>
</dbReference>
<dbReference type="SUPFAM" id="SSF82671">
    <property type="entry name" value="SEA domain"/>
    <property type="match status" value="1"/>
</dbReference>
<evidence type="ECO:0000256" key="2">
    <source>
        <dbReference type="ARBA" id="ARBA00022729"/>
    </source>
</evidence>
<keyword evidence="6" id="KW-0812">Transmembrane</keyword>
<protein>
    <submittedName>
        <fullName evidence="13">Uromodulin-like 1</fullName>
    </submittedName>
</protein>
<dbReference type="CDD" id="cd00199">
    <property type="entry name" value="WAP"/>
    <property type="match status" value="1"/>
</dbReference>
<dbReference type="SUPFAM" id="SSF57256">
    <property type="entry name" value="Elafin-like"/>
    <property type="match status" value="1"/>
</dbReference>
<keyword evidence="6" id="KW-0472">Membrane</keyword>
<dbReference type="InterPro" id="IPR049883">
    <property type="entry name" value="NOTCH1_EGF-like"/>
</dbReference>
<dbReference type="InterPro" id="IPR055355">
    <property type="entry name" value="ZP-C"/>
</dbReference>
<dbReference type="InterPro" id="IPR011489">
    <property type="entry name" value="EMI_domain"/>
</dbReference>
<dbReference type="InterPro" id="IPR036116">
    <property type="entry name" value="FN3_sf"/>
</dbReference>
<evidence type="ECO:0000259" key="9">
    <source>
        <dbReference type="PROSITE" id="PS50853"/>
    </source>
</evidence>
<sequence length="1453" mass="162900">MGTFFVTSSYIKDTTLSSFFQEKGLSLLGYHLCNYSVSKDVDKMVAYQKSYEMQTPCGGWIPWRVCTKTYYKEEYHPIVVSETVNLTDCCEGYEQVGLYCSLPLNRSRDFASRPGVCPGKEAEALNISCTLDMDCPEHKKCCETSKGVGCLAPLPEGQTVTKYWYNVSVLVKMDFNKLNTVDPKLLNHSRLLHSMITGALWPLNVSVYHIQTTRAELYAETLASQILVGLQQLVPLVNISSLLEDIVMRVSEVIDIVVQDFHPSSPNLLYEKSNSSDLVRNSASVPQESGKSVDSECYHPTIRNYKIFSVTSNSFEVFWSVNSKQNHSFQIEVYKGKELIQRIETMDMELEVSNLEAGVMYTVKISYDICGKTIFSYRNVKTDALMFGLTLRILNYNFTDQLLNASSAEYQEFASILMSEIRNSFPPHMSALYKAEKLKVRIDSFRTGSIIVKFKIIVEDLEFPKELSAFELMISSLFKSSILVIDTKNSLVEDWNECASRVENDCCRFAECINTLGSYMCRCKTTTDANPLRQGRNCEGEIVDPVTEMVPMSEANGTDGLPRISATPVSVAEKRRVTPFPSQSTETIIVPTGGTQESTHFLKEKIVSGSQRTNISEYARNNNTLNISETTTLVAEDGGTVTATQQSLEVERLSTAPEKDNSSLPVILGVSYPTSFPFVRNGPEQEKSTPNFLTERSSQKVQDMNVTKHPKVHALNYTLDKVMEKDNRSEKKLSEVLLLSYKEHTTDCGIPLPVERILFSAVTSTSFDVKWATHFLLNPVFQFRLFEGKQVLREVKTQSNNLTITRLKPGILYTVEIKTEVCGKKSEPVQHKVMTVTAGQKFNGTVKITNLNYSPELSNCSHELFQNFTQMFLTEVRTFLPLNILQKMDAGMIRMLIMNITNGSIMVSFSLLIPEDMDASNVSWSFLDAFRHSNRFIIDNTSLSIHDYNECDKEETDCSPDASCYNTYGSYKCSCKEGFINVNAERHGRLCEGNNEMHSVMQERTCVQVVHIFAIQIPWTPEQKLITKYNFQCTILHFVAVLPSHDAGNTQAKDWNSTVLPLMHPYTSNQVSSPVSKNSSAQTLKDSTMGITVDTTSTEAVANKTSPQVPSLSFTKFSIKNEVQVFCEIEKIVVVIQKGFLQNQSISESSLSLGRPHCSGRKSNSSHVVLWTGWNECGTEVQSNTTHTILKTIIRNDTSSSLGVIHHFSLAVPVHCVFQNDLLASSGYTPEGIYTMFEDLHGSGHFLTEMQLFVGNSQIPQNFSISASDDIMIEVGIHKEDSKLKVVVGECWATPTNNSMDPLSFPFIHGSCPVPKTHTTIVSNGMFRKAQFKLKIFSFINNSVVYLHCKIHVCVEVPGRTCKASCSGFRSQRSGEIIAMPSASWGPLRKYSDDLKGEDKPGLGVGYIVLIVIGVFVLVLGIGVLLIYRHHRKAGTYNFKIKSDNFNYQVFYD</sequence>
<dbReference type="SMART" id="SM00179">
    <property type="entry name" value="EGF_CA"/>
    <property type="match status" value="2"/>
</dbReference>
<dbReference type="InterPro" id="IPR042235">
    <property type="entry name" value="ZP-C_dom"/>
</dbReference>
<dbReference type="InterPro" id="IPR018097">
    <property type="entry name" value="EGF_Ca-bd_CS"/>
</dbReference>
<dbReference type="InterPro" id="IPR013783">
    <property type="entry name" value="Ig-like_fold"/>
</dbReference>
<dbReference type="SUPFAM" id="SSF49265">
    <property type="entry name" value="Fibronectin type III"/>
    <property type="match status" value="1"/>
</dbReference>
<dbReference type="PANTHER" id="PTHR14002">
    <property type="entry name" value="ENDOGLIN/TGF-BETA RECEPTOR TYPE III"/>
    <property type="match status" value="1"/>
</dbReference>
<dbReference type="InterPro" id="IPR001507">
    <property type="entry name" value="ZP_dom"/>
</dbReference>
<dbReference type="PANTHER" id="PTHR14002:SF22">
    <property type="entry name" value="UROMODULIN-LIKE 1"/>
    <property type="match status" value="1"/>
</dbReference>
<evidence type="ECO:0000313" key="13">
    <source>
        <dbReference type="RefSeq" id="XP_072849348.1"/>
    </source>
</evidence>
<dbReference type="Gene3D" id="4.10.75.10">
    <property type="entry name" value="Elafin-like"/>
    <property type="match status" value="1"/>
</dbReference>
<feature type="domain" description="EGF-like" evidence="8">
    <location>
        <begin position="494"/>
        <end position="539"/>
    </location>
</feature>
<dbReference type="InterPro" id="IPR036364">
    <property type="entry name" value="SEA_dom_sf"/>
</dbReference>
<dbReference type="SMART" id="SM00241">
    <property type="entry name" value="ZP"/>
    <property type="match status" value="1"/>
</dbReference>
<dbReference type="RefSeq" id="XP_072849348.1">
    <property type="nucleotide sequence ID" value="XM_072993247.1"/>
</dbReference>
<dbReference type="PROSITE" id="PS01187">
    <property type="entry name" value="EGF_CA"/>
    <property type="match status" value="2"/>
</dbReference>
<dbReference type="InterPro" id="IPR000152">
    <property type="entry name" value="EGF-type_Asp/Asn_hydroxyl_site"/>
</dbReference>
<dbReference type="GeneID" id="110090884"/>
<keyword evidence="3" id="KW-0677">Repeat</keyword>
<dbReference type="PROSITE" id="PS50853">
    <property type="entry name" value="FN3"/>
    <property type="match status" value="1"/>
</dbReference>
<dbReference type="Gene3D" id="2.60.40.4100">
    <property type="entry name" value="Zona pellucida, ZP-C domain"/>
    <property type="match status" value="1"/>
</dbReference>
<dbReference type="Gene3D" id="2.60.40.10">
    <property type="entry name" value="Immunoglobulins"/>
    <property type="match status" value="1"/>
</dbReference>
<proteinExistence type="predicted"/>
<evidence type="ECO:0000256" key="6">
    <source>
        <dbReference type="SAM" id="Phobius"/>
    </source>
</evidence>
<dbReference type="InterPro" id="IPR000742">
    <property type="entry name" value="EGF"/>
</dbReference>
<dbReference type="InterPro" id="IPR008197">
    <property type="entry name" value="WAP_dom"/>
</dbReference>
<keyword evidence="6" id="KW-1133">Transmembrane helix</keyword>
<organism evidence="12 13">
    <name type="scientific">Pogona vitticeps</name>
    <name type="common">central bearded dragon</name>
    <dbReference type="NCBI Taxonomy" id="103695"/>
    <lineage>
        <taxon>Eukaryota</taxon>
        <taxon>Metazoa</taxon>
        <taxon>Chordata</taxon>
        <taxon>Craniata</taxon>
        <taxon>Vertebrata</taxon>
        <taxon>Euteleostomi</taxon>
        <taxon>Lepidosauria</taxon>
        <taxon>Squamata</taxon>
        <taxon>Bifurcata</taxon>
        <taxon>Unidentata</taxon>
        <taxon>Episquamata</taxon>
        <taxon>Toxicofera</taxon>
        <taxon>Iguania</taxon>
        <taxon>Acrodonta</taxon>
        <taxon>Agamidae</taxon>
        <taxon>Amphibolurinae</taxon>
        <taxon>Pogona</taxon>
    </lineage>
</organism>
<evidence type="ECO:0000313" key="12">
    <source>
        <dbReference type="Proteomes" id="UP001652642"/>
    </source>
</evidence>
<dbReference type="InterPro" id="IPR000082">
    <property type="entry name" value="SEA_dom"/>
</dbReference>
<evidence type="ECO:0000256" key="5">
    <source>
        <dbReference type="PROSITE-ProRule" id="PRU00076"/>
    </source>
</evidence>
<dbReference type="PROSITE" id="PS50026">
    <property type="entry name" value="EGF_3"/>
    <property type="match status" value="2"/>
</dbReference>
<name>A0ABM5FVB0_9SAUR</name>
<dbReference type="SMART" id="SM00217">
    <property type="entry name" value="WAP"/>
    <property type="match status" value="1"/>
</dbReference>
<feature type="domain" description="EGF-like" evidence="8">
    <location>
        <begin position="947"/>
        <end position="985"/>
    </location>
</feature>
<dbReference type="InterPro" id="IPR009030">
    <property type="entry name" value="Growth_fac_rcpt_cys_sf"/>
</dbReference>
<dbReference type="InterPro" id="IPR055356">
    <property type="entry name" value="ZP-N"/>
</dbReference>
<evidence type="ECO:0000256" key="3">
    <source>
        <dbReference type="ARBA" id="ARBA00022737"/>
    </source>
</evidence>
<comment type="caution">
    <text evidence="5">Lacks conserved residue(s) required for the propagation of feature annotation.</text>
</comment>
<accession>A0ABM5FVB0</accession>
<gene>
    <name evidence="13" type="primary">UMODL1</name>
</gene>
<evidence type="ECO:0000259" key="7">
    <source>
        <dbReference type="PROSITE" id="PS50024"/>
    </source>
</evidence>
<dbReference type="SMART" id="SM00060">
    <property type="entry name" value="FN3"/>
    <property type="match status" value="2"/>
</dbReference>
<feature type="domain" description="SEA" evidence="7">
    <location>
        <begin position="838"/>
        <end position="950"/>
    </location>
</feature>
<keyword evidence="1 5" id="KW-0245">EGF-like domain</keyword>
<keyword evidence="4" id="KW-1015">Disulfide bond</keyword>
<evidence type="ECO:0000259" key="11">
    <source>
        <dbReference type="PROSITE" id="PS51041"/>
    </source>
</evidence>
<dbReference type="CDD" id="cd00063">
    <property type="entry name" value="FN3"/>
    <property type="match status" value="1"/>
</dbReference>
<dbReference type="Proteomes" id="UP001652642">
    <property type="component" value="Chromosome 3"/>
</dbReference>
<dbReference type="Pfam" id="PF00100">
    <property type="entry name" value="Zona_pellucida"/>
    <property type="match status" value="1"/>
</dbReference>
<dbReference type="CDD" id="cd00054">
    <property type="entry name" value="EGF_CA"/>
    <property type="match status" value="2"/>
</dbReference>
<dbReference type="SUPFAM" id="SSF57184">
    <property type="entry name" value="Growth factor receptor domain"/>
    <property type="match status" value="1"/>
</dbReference>
<feature type="domain" description="ZP" evidence="10">
    <location>
        <begin position="1126"/>
        <end position="1373"/>
    </location>
</feature>
<reference evidence="13" key="1">
    <citation type="submission" date="2025-08" db="UniProtKB">
        <authorList>
            <consortium name="RefSeq"/>
        </authorList>
    </citation>
    <scope>IDENTIFICATION</scope>
</reference>
<dbReference type="InterPro" id="IPR001881">
    <property type="entry name" value="EGF-like_Ca-bd_dom"/>
</dbReference>